<comment type="caution">
    <text evidence="2">The sequence shown here is derived from an EMBL/GenBank/DDBJ whole genome shotgun (WGS) entry which is preliminary data.</text>
</comment>
<dbReference type="CDD" id="cd14789">
    <property type="entry name" value="Tiki"/>
    <property type="match status" value="1"/>
</dbReference>
<keyword evidence="3" id="KW-1185">Reference proteome</keyword>
<feature type="signal peptide" evidence="1">
    <location>
        <begin position="1"/>
        <end position="37"/>
    </location>
</feature>
<dbReference type="PANTHER" id="PTHR40590:SF1">
    <property type="entry name" value="CYTOPLASMIC PROTEIN"/>
    <property type="match status" value="1"/>
</dbReference>
<reference evidence="3" key="1">
    <citation type="submission" date="2018-09" db="EMBL/GenBank/DDBJ databases">
        <authorList>
            <person name="Tuo L."/>
        </authorList>
    </citation>
    <scope>NUCLEOTIDE SEQUENCE [LARGE SCALE GENOMIC DNA]</scope>
    <source>
        <strain evidence="3">M2BS4Y-1</strain>
    </source>
</reference>
<dbReference type="EMBL" id="QYRN01000002">
    <property type="protein sequence ID" value="RIY02818.1"/>
    <property type="molecule type" value="Genomic_DNA"/>
</dbReference>
<dbReference type="Proteomes" id="UP000265750">
    <property type="component" value="Unassembled WGS sequence"/>
</dbReference>
<evidence type="ECO:0008006" key="4">
    <source>
        <dbReference type="Google" id="ProtNLM"/>
    </source>
</evidence>
<evidence type="ECO:0000313" key="3">
    <source>
        <dbReference type="Proteomes" id="UP000265750"/>
    </source>
</evidence>
<dbReference type="RefSeq" id="WP_119538895.1">
    <property type="nucleotide sequence ID" value="NZ_QYRN01000002.1"/>
</dbReference>
<dbReference type="InterPro" id="IPR047111">
    <property type="entry name" value="YbaP-like"/>
</dbReference>
<name>A0A3A1WWQ1_9HYPH</name>
<proteinExistence type="predicted"/>
<organism evidence="2 3">
    <name type="scientific">Aureimonas flava</name>
    <dbReference type="NCBI Taxonomy" id="2320271"/>
    <lineage>
        <taxon>Bacteria</taxon>
        <taxon>Pseudomonadati</taxon>
        <taxon>Pseudomonadota</taxon>
        <taxon>Alphaproteobacteria</taxon>
        <taxon>Hyphomicrobiales</taxon>
        <taxon>Aurantimonadaceae</taxon>
        <taxon>Aureimonas</taxon>
    </lineage>
</organism>
<evidence type="ECO:0000313" key="2">
    <source>
        <dbReference type="EMBL" id="RIY02818.1"/>
    </source>
</evidence>
<protein>
    <recommendedName>
        <fullName evidence="4">Polysaccharide biosynthesis protein GumN</fullName>
    </recommendedName>
</protein>
<gene>
    <name evidence="2" type="ORF">D3218_05605</name>
</gene>
<dbReference type="OrthoDB" id="9806326at2"/>
<dbReference type="Pfam" id="PF01963">
    <property type="entry name" value="TraB_PrgY_gumN"/>
    <property type="match status" value="1"/>
</dbReference>
<dbReference type="AlphaFoldDB" id="A0A3A1WWQ1"/>
<accession>A0A3A1WWQ1</accession>
<feature type="chain" id="PRO_5017236428" description="Polysaccharide biosynthesis protein GumN" evidence="1">
    <location>
        <begin position="38"/>
        <end position="359"/>
    </location>
</feature>
<keyword evidence="1" id="KW-0732">Signal</keyword>
<dbReference type="PANTHER" id="PTHR40590">
    <property type="entry name" value="CYTOPLASMIC PROTEIN-RELATED"/>
    <property type="match status" value="1"/>
</dbReference>
<sequence>MTKRPFRSVLPLILSALPHLFPLLLCAALLAAAAVSAADAGERPEEAVACREGRSLLPGLVASGEMAELEREAGATAHGEGRLFRVERAGLAPSFLFGTMHLSDPRVLALPPAAEAALAGARGVVIETTDILDPRRMGATLLSRTDLTTLPAGRTLADVLGPDGMARVAPALEARGTPPAAAARLQPWFVAAGLMMPDCETRRAAGGAKVLDVTIAERARAEGLPLDALETAAEQLEALASMPLDLQADNLVASVELADRLPDIFETMIELYLGGRIALIGPATERALPSGTDDARSLAVTQAFEDRVVHRRNALMAERLEPLLAQGGRFVAVGALHLPGETGLVAALARAGWTVTRAD</sequence>
<dbReference type="InterPro" id="IPR002816">
    <property type="entry name" value="TraB/PrgY/GumN_fam"/>
</dbReference>
<evidence type="ECO:0000256" key="1">
    <source>
        <dbReference type="SAM" id="SignalP"/>
    </source>
</evidence>